<evidence type="ECO:0000313" key="7">
    <source>
        <dbReference type="Proteomes" id="UP001652582"/>
    </source>
</evidence>
<keyword evidence="2 6" id="KW-0812">Transmembrane</keyword>
<evidence type="ECO:0000256" key="5">
    <source>
        <dbReference type="ARBA" id="ARBA00023136"/>
    </source>
</evidence>
<keyword evidence="3 6" id="KW-1133">Transmembrane helix</keyword>
<name>A0A6J1NC12_BICAN</name>
<evidence type="ECO:0000256" key="3">
    <source>
        <dbReference type="ARBA" id="ARBA00022989"/>
    </source>
</evidence>
<reference evidence="8" key="1">
    <citation type="submission" date="2025-08" db="UniProtKB">
        <authorList>
            <consortium name="RefSeq"/>
        </authorList>
    </citation>
    <scope>IDENTIFICATION</scope>
</reference>
<dbReference type="GO" id="GO:0031966">
    <property type="term" value="C:mitochondrial membrane"/>
    <property type="evidence" value="ECO:0007669"/>
    <property type="project" value="UniProtKB-SubCell"/>
</dbReference>
<evidence type="ECO:0000256" key="4">
    <source>
        <dbReference type="ARBA" id="ARBA00023128"/>
    </source>
</evidence>
<evidence type="ECO:0000256" key="1">
    <source>
        <dbReference type="ARBA" id="ARBA00004225"/>
    </source>
</evidence>
<dbReference type="GO" id="GO:0032981">
    <property type="term" value="P:mitochondrial respiratory chain complex I assembly"/>
    <property type="evidence" value="ECO:0007669"/>
    <property type="project" value="TreeGrafter"/>
</dbReference>
<protein>
    <submittedName>
        <fullName evidence="8">Uncharacterized protein LOC112047639</fullName>
    </submittedName>
</protein>
<dbReference type="Proteomes" id="UP001652582">
    <property type="component" value="Chromosome 9"/>
</dbReference>
<dbReference type="OrthoDB" id="6234762at2759"/>
<dbReference type="PANTHER" id="PTHR16296:SF2">
    <property type="entry name" value="TRANSMEMBRANE PROTEIN 126A"/>
    <property type="match status" value="1"/>
</dbReference>
<gene>
    <name evidence="8" type="primary">LOC112047639</name>
</gene>
<dbReference type="GeneID" id="112047639"/>
<proteinExistence type="predicted"/>
<evidence type="ECO:0000256" key="6">
    <source>
        <dbReference type="SAM" id="Phobius"/>
    </source>
</evidence>
<dbReference type="PANTHER" id="PTHR16296">
    <property type="entry name" value="UNCHARACTERIZED HYPOTHALAMUS PROTEIN HT007"/>
    <property type="match status" value="1"/>
</dbReference>
<evidence type="ECO:0000256" key="2">
    <source>
        <dbReference type="ARBA" id="ARBA00022692"/>
    </source>
</evidence>
<accession>A0A6J1NC12</accession>
<feature type="transmembrane region" description="Helical" evidence="6">
    <location>
        <begin position="40"/>
        <end position="60"/>
    </location>
</feature>
<keyword evidence="4" id="KW-0496">Mitochondrion</keyword>
<sequence length="215" mass="24174">MALMKSGEIPKDAVVLNELDATLYIWNIVSDWDSLSDIWALKYGPVALGAVNSFTGLLINKHYRWRFKLGPYGQMSSTIPIVVLPGLLTLLFHKQLVSTNILLMKNEACPICHEVRSSAVQLGFGLAYPMVLGPTSALMFANRYSSFRVPHLREGPMVMFKFLRSHTKPFTGTLTYLVALQMAASAIVTYYEMRNNITLKHKLIEIEKKMDSSLT</sequence>
<dbReference type="Pfam" id="PF07114">
    <property type="entry name" value="TMEM126"/>
    <property type="match status" value="1"/>
</dbReference>
<dbReference type="RefSeq" id="XP_023940581.2">
    <property type="nucleotide sequence ID" value="XM_024084813.2"/>
</dbReference>
<dbReference type="AlphaFoldDB" id="A0A6J1NC12"/>
<dbReference type="KEGG" id="bany:112047639"/>
<keyword evidence="7" id="KW-1185">Reference proteome</keyword>
<keyword evidence="5 6" id="KW-0472">Membrane</keyword>
<feature type="transmembrane region" description="Helical" evidence="6">
    <location>
        <begin position="174"/>
        <end position="193"/>
    </location>
</feature>
<evidence type="ECO:0000313" key="8">
    <source>
        <dbReference type="RefSeq" id="XP_023940581.2"/>
    </source>
</evidence>
<comment type="subcellular location">
    <subcellularLocation>
        <location evidence="1">Mitochondrion membrane</location>
        <topology evidence="1">Multi-pass membrane protein</topology>
    </subcellularLocation>
</comment>
<organism evidence="7 8">
    <name type="scientific">Bicyclus anynana</name>
    <name type="common">Squinting bush brown butterfly</name>
    <dbReference type="NCBI Taxonomy" id="110368"/>
    <lineage>
        <taxon>Eukaryota</taxon>
        <taxon>Metazoa</taxon>
        <taxon>Ecdysozoa</taxon>
        <taxon>Arthropoda</taxon>
        <taxon>Hexapoda</taxon>
        <taxon>Insecta</taxon>
        <taxon>Pterygota</taxon>
        <taxon>Neoptera</taxon>
        <taxon>Endopterygota</taxon>
        <taxon>Lepidoptera</taxon>
        <taxon>Glossata</taxon>
        <taxon>Ditrysia</taxon>
        <taxon>Papilionoidea</taxon>
        <taxon>Nymphalidae</taxon>
        <taxon>Satyrinae</taxon>
        <taxon>Satyrini</taxon>
        <taxon>Mycalesina</taxon>
        <taxon>Bicyclus</taxon>
    </lineage>
</organism>
<dbReference type="InterPro" id="IPR009801">
    <property type="entry name" value="TMEM126"/>
</dbReference>